<dbReference type="InterPro" id="IPR004838">
    <property type="entry name" value="NHTrfase_class1_PyrdxlP-BS"/>
</dbReference>
<dbReference type="OrthoDB" id="9763453at2"/>
<dbReference type="GO" id="GO:0008483">
    <property type="term" value="F:transaminase activity"/>
    <property type="evidence" value="ECO:0007669"/>
    <property type="project" value="UniProtKB-KW"/>
</dbReference>
<evidence type="ECO:0000256" key="2">
    <source>
        <dbReference type="ARBA" id="ARBA00007441"/>
    </source>
</evidence>
<protein>
    <recommendedName>
        <fullName evidence="6">Aminotransferase</fullName>
        <ecNumber evidence="6">2.6.1.-</ecNumber>
    </recommendedName>
</protein>
<dbReference type="PANTHER" id="PTHR46383:SF2">
    <property type="entry name" value="AMINOTRANSFERASE"/>
    <property type="match status" value="1"/>
</dbReference>
<name>A0A5Q0H381_SACSY</name>
<evidence type="ECO:0000256" key="6">
    <source>
        <dbReference type="RuleBase" id="RU000481"/>
    </source>
</evidence>
<reference evidence="9" key="1">
    <citation type="journal article" date="2021" name="Curr. Microbiol.">
        <title>Complete genome of nocamycin-producing strain Saccharothrix syringae NRRL B-16468 reveals the biosynthetic potential for secondary metabolites.</title>
        <authorList>
            <person name="Mo X."/>
            <person name="Yang S."/>
        </authorList>
    </citation>
    <scope>NUCLEOTIDE SEQUENCE [LARGE SCALE GENOMIC DNA]</scope>
    <source>
        <strain evidence="9">ATCC 51364 / DSM 43886 / JCM 6844 / KCTC 9398 / NBRC 14523 / NRRL B-16468 / INA 2240</strain>
    </source>
</reference>
<dbReference type="InterPro" id="IPR004839">
    <property type="entry name" value="Aminotransferase_I/II_large"/>
</dbReference>
<evidence type="ECO:0000313" key="9">
    <source>
        <dbReference type="Proteomes" id="UP000325787"/>
    </source>
</evidence>
<proteinExistence type="inferred from homology"/>
<evidence type="ECO:0000313" key="8">
    <source>
        <dbReference type="EMBL" id="QFZ20172.1"/>
    </source>
</evidence>
<dbReference type="Gene3D" id="3.40.640.10">
    <property type="entry name" value="Type I PLP-dependent aspartate aminotransferase-like (Major domain)"/>
    <property type="match status" value="1"/>
</dbReference>
<dbReference type="PANTHER" id="PTHR46383">
    <property type="entry name" value="ASPARTATE AMINOTRANSFERASE"/>
    <property type="match status" value="1"/>
</dbReference>
<evidence type="ECO:0000256" key="5">
    <source>
        <dbReference type="ARBA" id="ARBA00022898"/>
    </source>
</evidence>
<dbReference type="Proteomes" id="UP000325787">
    <property type="component" value="Chromosome"/>
</dbReference>
<comment type="cofactor">
    <cofactor evidence="1 6">
        <name>pyridoxal 5'-phosphate</name>
        <dbReference type="ChEBI" id="CHEBI:597326"/>
    </cofactor>
</comment>
<dbReference type="InterPro" id="IPR050596">
    <property type="entry name" value="AspAT/PAT-like"/>
</dbReference>
<dbReference type="EMBL" id="CP034550">
    <property type="protein sequence ID" value="QFZ20172.1"/>
    <property type="molecule type" value="Genomic_DNA"/>
</dbReference>
<dbReference type="AlphaFoldDB" id="A0A5Q0H381"/>
<dbReference type="GO" id="GO:0006520">
    <property type="term" value="P:amino acid metabolic process"/>
    <property type="evidence" value="ECO:0007669"/>
    <property type="project" value="InterPro"/>
</dbReference>
<keyword evidence="4 6" id="KW-0808">Transferase</keyword>
<evidence type="ECO:0000259" key="7">
    <source>
        <dbReference type="Pfam" id="PF00155"/>
    </source>
</evidence>
<dbReference type="EC" id="2.6.1.-" evidence="6"/>
<evidence type="ECO:0000256" key="4">
    <source>
        <dbReference type="ARBA" id="ARBA00022679"/>
    </source>
</evidence>
<gene>
    <name evidence="8" type="ORF">EKG83_24635</name>
</gene>
<evidence type="ECO:0000256" key="3">
    <source>
        <dbReference type="ARBA" id="ARBA00022576"/>
    </source>
</evidence>
<keyword evidence="5" id="KW-0663">Pyridoxal phosphate</keyword>
<organism evidence="8 9">
    <name type="scientific">Saccharothrix syringae</name>
    <name type="common">Nocardiopsis syringae</name>
    <dbReference type="NCBI Taxonomy" id="103733"/>
    <lineage>
        <taxon>Bacteria</taxon>
        <taxon>Bacillati</taxon>
        <taxon>Actinomycetota</taxon>
        <taxon>Actinomycetes</taxon>
        <taxon>Pseudonocardiales</taxon>
        <taxon>Pseudonocardiaceae</taxon>
        <taxon>Saccharothrix</taxon>
    </lineage>
</organism>
<dbReference type="CDD" id="cd00609">
    <property type="entry name" value="AAT_like"/>
    <property type="match status" value="1"/>
</dbReference>
<keyword evidence="9" id="KW-1185">Reference proteome</keyword>
<dbReference type="SUPFAM" id="SSF53383">
    <property type="entry name" value="PLP-dependent transferases"/>
    <property type="match status" value="1"/>
</dbReference>
<sequence>MSCTPPAGSGRTCMGIVDEAGRLDRAGHPVIHLEKGELDLDTPVAVKQAAVDALAADLTRYSHSSGLPELRSAIAEHYARRYGVQVTPDRVVVNAGSSAALLELFLALLDPGDEVVLPDPGYPAYPAFVTAARGVPVRAGSARNGFRHTAELVRPHLTARTRAVLVNFPSNPLGALADRAELRAFAELGPLVVADEVYHGLETGGVHSPSVLEVTDDAIAVGSFSKSYAMTGWRLGWLVLPPRLAAAVTRLHSDLFVGTNTFTQWAAITALTGADDIQRRLRAELDHRREVLLRHLPRLGLVPAHPPDGGFYVFTRQPEGTGTSAAFAAELLDRTHVALTPGSVFGPSGEGNIRFSLSAPAERIAEAVDRIGNFLADRGVLAPAAG</sequence>
<dbReference type="GO" id="GO:0030170">
    <property type="term" value="F:pyridoxal phosphate binding"/>
    <property type="evidence" value="ECO:0007669"/>
    <property type="project" value="InterPro"/>
</dbReference>
<evidence type="ECO:0000256" key="1">
    <source>
        <dbReference type="ARBA" id="ARBA00001933"/>
    </source>
</evidence>
<accession>A0A5Q0H381</accession>
<dbReference type="PROSITE" id="PS00105">
    <property type="entry name" value="AA_TRANSFER_CLASS_1"/>
    <property type="match status" value="1"/>
</dbReference>
<keyword evidence="3 6" id="KW-0032">Aminotransferase</keyword>
<dbReference type="Pfam" id="PF00155">
    <property type="entry name" value="Aminotran_1_2"/>
    <property type="match status" value="1"/>
</dbReference>
<dbReference type="InterPro" id="IPR015421">
    <property type="entry name" value="PyrdxlP-dep_Trfase_major"/>
</dbReference>
<dbReference type="InterPro" id="IPR015424">
    <property type="entry name" value="PyrdxlP-dep_Trfase"/>
</dbReference>
<dbReference type="KEGG" id="ssyi:EKG83_24635"/>
<feature type="domain" description="Aminotransferase class I/classII large" evidence="7">
    <location>
        <begin position="30"/>
        <end position="371"/>
    </location>
</feature>
<dbReference type="RefSeq" id="WP_063741372.1">
    <property type="nucleotide sequence ID" value="NZ_CP034550.1"/>
</dbReference>
<comment type="similarity">
    <text evidence="2 6">Belongs to the class-I pyridoxal-phosphate-dependent aminotransferase family.</text>
</comment>